<dbReference type="PANTHER" id="PTHR31252:SF11">
    <property type="entry name" value="DUF4419 DOMAIN-CONTAINING PROTEIN"/>
    <property type="match status" value="1"/>
</dbReference>
<accession>A0A8S0VYC4</accession>
<keyword evidence="2" id="KW-1185">Reference proteome</keyword>
<protein>
    <submittedName>
        <fullName evidence="1">Uncharacterized protein</fullName>
    </submittedName>
</protein>
<dbReference type="PANTHER" id="PTHR31252">
    <property type="entry name" value="DUF4419 DOMAIN-CONTAINING PROTEIN"/>
    <property type="match status" value="1"/>
</dbReference>
<comment type="caution">
    <text evidence="1">The sequence shown here is derived from an EMBL/GenBank/DDBJ whole genome shotgun (WGS) entry which is preliminary data.</text>
</comment>
<proteinExistence type="predicted"/>
<gene>
    <name evidence="1" type="ORF">AAE3_LOCUS8948</name>
</gene>
<dbReference type="Gene3D" id="1.20.120.1060">
    <property type="match status" value="1"/>
</dbReference>
<reference evidence="1 2" key="1">
    <citation type="submission" date="2020-01" db="EMBL/GenBank/DDBJ databases">
        <authorList>
            <person name="Gupta K D."/>
        </authorList>
    </citation>
    <scope>NUCLEOTIDE SEQUENCE [LARGE SCALE GENOMIC DNA]</scope>
</reference>
<dbReference type="InterPro" id="IPR025533">
    <property type="entry name" value="DUF4419"/>
</dbReference>
<name>A0A8S0VYC4_CYCAE</name>
<dbReference type="EMBL" id="CACVBS010000056">
    <property type="protein sequence ID" value="CAA7266754.1"/>
    <property type="molecule type" value="Genomic_DNA"/>
</dbReference>
<dbReference type="OrthoDB" id="9978173at2759"/>
<sequence>MPVTFKVASHAAKPVERYKALENAEQIVASTWGTQYRTQRVQEVLQSSVHKDAVPSMHMLVNENGFVNTVVSAYNAHHNLVIRPDDVWIAILSQFNLYVNAHAEELRSLFVAHEGKKKLVVRAIGTRYTVNFGALANQMTNEIHNNVVDKGLKDWILPDFSTTSHNDTVICAVLMMATLKAYFSYRMQLCCGIPSVTLEGTKSDWEKLLARIDKLTTFGAEPTAWVALLRPILRRFVDAFDGHPDVDFWGRVCHYHSQGSGTKYLSGWITAFCVWDSKGKWQGPSIDSGMEKPLRLSSRKNIPVLELDGVQYRPINSSHVPPAYCEVDVELDDNGDMFDCVMVSGHVAALIEGEKKDTLRPRPEWFIFIKEECEDPTAEMRRKLEAIRAAKRGAASSEYRMGA</sequence>
<evidence type="ECO:0000313" key="1">
    <source>
        <dbReference type="EMBL" id="CAA7266754.1"/>
    </source>
</evidence>
<dbReference type="AlphaFoldDB" id="A0A8S0VYC4"/>
<dbReference type="Pfam" id="PF14388">
    <property type="entry name" value="DUF4419"/>
    <property type="match status" value="1"/>
</dbReference>
<dbReference type="Proteomes" id="UP000467700">
    <property type="component" value="Unassembled WGS sequence"/>
</dbReference>
<organism evidence="1 2">
    <name type="scientific">Cyclocybe aegerita</name>
    <name type="common">Black poplar mushroom</name>
    <name type="synonym">Agrocybe aegerita</name>
    <dbReference type="NCBI Taxonomy" id="1973307"/>
    <lineage>
        <taxon>Eukaryota</taxon>
        <taxon>Fungi</taxon>
        <taxon>Dikarya</taxon>
        <taxon>Basidiomycota</taxon>
        <taxon>Agaricomycotina</taxon>
        <taxon>Agaricomycetes</taxon>
        <taxon>Agaricomycetidae</taxon>
        <taxon>Agaricales</taxon>
        <taxon>Agaricineae</taxon>
        <taxon>Bolbitiaceae</taxon>
        <taxon>Cyclocybe</taxon>
    </lineage>
</organism>
<evidence type="ECO:0000313" key="2">
    <source>
        <dbReference type="Proteomes" id="UP000467700"/>
    </source>
</evidence>